<evidence type="ECO:0000313" key="2">
    <source>
        <dbReference type="EMBL" id="GKT04727.1"/>
    </source>
</evidence>
<evidence type="ECO:0000256" key="1">
    <source>
        <dbReference type="SAM" id="MobiDB-lite"/>
    </source>
</evidence>
<dbReference type="EMBL" id="BQXO01000001">
    <property type="protein sequence ID" value="GKT04727.1"/>
    <property type="molecule type" value="Genomic_DNA"/>
</dbReference>
<sequence>MAKMHMDYDSLPKGGDYDALPAGDYEMVINKVEERATKSGAESLQLDLIVRNDLDKAPNLTETNGQYHNRHVFLDNWKRKKTNEYDTEHLPIILKAAGFPDGKDFDFPDDFINFLYHKPVRVSLKNEENTYKGNTTNVNRAAPWDFSETEFPQVQHQWKKEDGQSSTKSSASDPFASNGVDSIDVSDDGLPF</sequence>
<reference evidence="2 3" key="1">
    <citation type="submission" date="2022-03" db="EMBL/GenBank/DDBJ databases">
        <title>Draft genome sequence of Furfurilactobacillus curtus JCM 31185.</title>
        <authorList>
            <person name="Suzuki S."/>
            <person name="Endo A."/>
            <person name="Kajikawa A."/>
        </authorList>
    </citation>
    <scope>NUCLEOTIDE SEQUENCE [LARGE SCALE GENOMIC DNA]</scope>
    <source>
        <strain evidence="2 3">JCM 31185</strain>
    </source>
</reference>
<dbReference type="RefSeq" id="WP_407881916.1">
    <property type="nucleotide sequence ID" value="NZ_BQXO01000001.1"/>
</dbReference>
<evidence type="ECO:0008006" key="4">
    <source>
        <dbReference type="Google" id="ProtNLM"/>
    </source>
</evidence>
<dbReference type="Pfam" id="PF05037">
    <property type="entry name" value="DUF669"/>
    <property type="match status" value="1"/>
</dbReference>
<dbReference type="Proteomes" id="UP001628078">
    <property type="component" value="Unassembled WGS sequence"/>
</dbReference>
<evidence type="ECO:0000313" key="3">
    <source>
        <dbReference type="Proteomes" id="UP001628078"/>
    </source>
</evidence>
<comment type="caution">
    <text evidence="2">The sequence shown here is derived from an EMBL/GenBank/DDBJ whole genome shotgun (WGS) entry which is preliminary data.</text>
</comment>
<organism evidence="2 3">
    <name type="scientific">Furfurilactobacillus curtus</name>
    <dbReference type="NCBI Taxonomy" id="1746200"/>
    <lineage>
        <taxon>Bacteria</taxon>
        <taxon>Bacillati</taxon>
        <taxon>Bacillota</taxon>
        <taxon>Bacilli</taxon>
        <taxon>Lactobacillales</taxon>
        <taxon>Lactobacillaceae</taxon>
        <taxon>Furfurilactobacillus</taxon>
    </lineage>
</organism>
<protein>
    <recommendedName>
        <fullName evidence="4">DUF669 domain-containing protein</fullName>
    </recommendedName>
</protein>
<keyword evidence="3" id="KW-1185">Reference proteome</keyword>
<dbReference type="InterPro" id="IPR007731">
    <property type="entry name" value="DUF669"/>
</dbReference>
<feature type="region of interest" description="Disordered" evidence="1">
    <location>
        <begin position="144"/>
        <end position="192"/>
    </location>
</feature>
<proteinExistence type="predicted"/>
<gene>
    <name evidence="2" type="ORF">JCM31185_00160</name>
</gene>
<accession>A0ABQ5JK93</accession>
<name>A0ABQ5JK93_9LACO</name>